<gene>
    <name evidence="1" type="ORF">ACCO45_013831</name>
</gene>
<organism evidence="1 2">
    <name type="scientific">Purpureocillium lilacinum</name>
    <name type="common">Paecilomyces lilacinus</name>
    <dbReference type="NCBI Taxonomy" id="33203"/>
    <lineage>
        <taxon>Eukaryota</taxon>
        <taxon>Fungi</taxon>
        <taxon>Dikarya</taxon>
        <taxon>Ascomycota</taxon>
        <taxon>Pezizomycotina</taxon>
        <taxon>Sordariomycetes</taxon>
        <taxon>Hypocreomycetidae</taxon>
        <taxon>Hypocreales</taxon>
        <taxon>Ophiocordycipitaceae</taxon>
        <taxon>Purpureocillium</taxon>
    </lineage>
</organism>
<accession>A0ACC4D7A4</accession>
<dbReference type="Proteomes" id="UP001638806">
    <property type="component" value="Unassembled WGS sequence"/>
</dbReference>
<keyword evidence="2" id="KW-1185">Reference proteome</keyword>
<comment type="caution">
    <text evidence="1">The sequence shown here is derived from an EMBL/GenBank/DDBJ whole genome shotgun (WGS) entry which is preliminary data.</text>
</comment>
<proteinExistence type="predicted"/>
<evidence type="ECO:0000313" key="2">
    <source>
        <dbReference type="Proteomes" id="UP001638806"/>
    </source>
</evidence>
<protein>
    <submittedName>
        <fullName evidence="1">Uncharacterized protein</fullName>
    </submittedName>
</protein>
<dbReference type="EMBL" id="JBGNUJ010000013">
    <property type="protein sequence ID" value="KAL3952114.1"/>
    <property type="molecule type" value="Genomic_DNA"/>
</dbReference>
<name>A0ACC4D7A4_PURLI</name>
<evidence type="ECO:0000313" key="1">
    <source>
        <dbReference type="EMBL" id="KAL3952114.1"/>
    </source>
</evidence>
<reference evidence="1" key="1">
    <citation type="submission" date="2024-12" db="EMBL/GenBank/DDBJ databases">
        <title>Comparative genomics and development of molecular markers within Purpureocillium lilacinum and among Purpureocillium species.</title>
        <authorList>
            <person name="Yeh Z.-Y."/>
            <person name="Ni N.-T."/>
            <person name="Lo P.-H."/>
            <person name="Mushyakhwo K."/>
            <person name="Lin C.-F."/>
            <person name="Nai Y.-S."/>
        </authorList>
    </citation>
    <scope>NUCLEOTIDE SEQUENCE</scope>
    <source>
        <strain evidence="1">NCHU-NPUST-175</strain>
    </source>
</reference>
<sequence length="157" mass="17016">MEVCAAHCPSHCRRLEEQTRGTLWWRAGSARRVYKLDGLPSAPCPLICSPFRTIDPAAFITHSPAHPLYIPPPTVAMDFVKKAAEGIKGSSSGQNKDQQAAQGGEGQKEDYVDKAFAFASSKSGHNISREQQEKITDGGRSAYEKATGSKVDPKISN</sequence>